<accession>A0A553JKQ6</accession>
<evidence type="ECO:0000256" key="8">
    <source>
        <dbReference type="SAM" id="Phobius"/>
    </source>
</evidence>
<evidence type="ECO:0000256" key="6">
    <source>
        <dbReference type="ARBA" id="ARBA00022840"/>
    </source>
</evidence>
<keyword evidence="4" id="KW-0547">Nucleotide-binding</keyword>
<dbReference type="InterPro" id="IPR029151">
    <property type="entry name" value="Sensor-like_sf"/>
</dbReference>
<dbReference type="InterPro" id="IPR035965">
    <property type="entry name" value="PAS-like_dom_sf"/>
</dbReference>
<dbReference type="Pfam" id="PF13426">
    <property type="entry name" value="PAS_9"/>
    <property type="match status" value="1"/>
</dbReference>
<dbReference type="Gene3D" id="3.30.450.20">
    <property type="entry name" value="PAS domain"/>
    <property type="match status" value="1"/>
</dbReference>
<proteinExistence type="predicted"/>
<dbReference type="InterPro" id="IPR000014">
    <property type="entry name" value="PAS"/>
</dbReference>
<dbReference type="InterPro" id="IPR029787">
    <property type="entry name" value="Nucleotide_cyclase"/>
</dbReference>
<comment type="caution">
    <text evidence="10">The sequence shown here is derived from an EMBL/GenBank/DDBJ whole genome shotgun (WGS) entry which is preliminary data.</text>
</comment>
<keyword evidence="7" id="KW-0902">Two-component regulatory system</keyword>
<dbReference type="PROSITE" id="PS50112">
    <property type="entry name" value="PAS"/>
    <property type="match status" value="1"/>
</dbReference>
<reference evidence="11" key="1">
    <citation type="submission" date="2019-07" db="EMBL/GenBank/DDBJ databases">
        <title>Shewanella sp. YLB-08 draft genomic sequence.</title>
        <authorList>
            <person name="Yu L."/>
        </authorList>
    </citation>
    <scope>NUCLEOTIDE SEQUENCE [LARGE SCALE GENOMIC DNA]</scope>
    <source>
        <strain evidence="11">JCM 20706</strain>
    </source>
</reference>
<dbReference type="SMART" id="SM00091">
    <property type="entry name" value="PAS"/>
    <property type="match status" value="2"/>
</dbReference>
<dbReference type="GO" id="GO:0016301">
    <property type="term" value="F:kinase activity"/>
    <property type="evidence" value="ECO:0007669"/>
    <property type="project" value="UniProtKB-KW"/>
</dbReference>
<dbReference type="GO" id="GO:0005524">
    <property type="term" value="F:ATP binding"/>
    <property type="evidence" value="ECO:0007669"/>
    <property type="project" value="UniProtKB-KW"/>
</dbReference>
<dbReference type="GO" id="GO:0016020">
    <property type="term" value="C:membrane"/>
    <property type="evidence" value="ECO:0007669"/>
    <property type="project" value="UniProtKB-SubCell"/>
</dbReference>
<keyword evidence="8" id="KW-0472">Membrane</keyword>
<dbReference type="InterPro" id="IPR043128">
    <property type="entry name" value="Rev_trsase/Diguanyl_cyclase"/>
</dbReference>
<evidence type="ECO:0000256" key="2">
    <source>
        <dbReference type="ARBA" id="ARBA00022553"/>
    </source>
</evidence>
<comment type="subcellular location">
    <subcellularLocation>
        <location evidence="1">Membrane</location>
    </subcellularLocation>
</comment>
<evidence type="ECO:0000313" key="10">
    <source>
        <dbReference type="EMBL" id="TRY13030.1"/>
    </source>
</evidence>
<feature type="domain" description="PAS" evidence="9">
    <location>
        <begin position="360"/>
        <end position="408"/>
    </location>
</feature>
<dbReference type="SUPFAM" id="SSF55785">
    <property type="entry name" value="PYP-like sensor domain (PAS domain)"/>
    <property type="match status" value="1"/>
</dbReference>
<gene>
    <name evidence="10" type="ORF">FN961_17325</name>
</gene>
<feature type="transmembrane region" description="Helical" evidence="8">
    <location>
        <begin position="313"/>
        <end position="335"/>
    </location>
</feature>
<evidence type="ECO:0000256" key="5">
    <source>
        <dbReference type="ARBA" id="ARBA00022777"/>
    </source>
</evidence>
<evidence type="ECO:0000259" key="9">
    <source>
        <dbReference type="PROSITE" id="PS50112"/>
    </source>
</evidence>
<keyword evidence="11" id="KW-1185">Reference proteome</keyword>
<keyword evidence="2" id="KW-0597">Phosphoprotein</keyword>
<keyword evidence="6" id="KW-0067">ATP-binding</keyword>
<dbReference type="SUPFAM" id="SSF103190">
    <property type="entry name" value="Sensory domain-like"/>
    <property type="match status" value="2"/>
</dbReference>
<dbReference type="GO" id="GO:0000160">
    <property type="term" value="P:phosphorelay signal transduction system"/>
    <property type="evidence" value="ECO:0007669"/>
    <property type="project" value="UniProtKB-KW"/>
</dbReference>
<dbReference type="Proteomes" id="UP000318126">
    <property type="component" value="Unassembled WGS sequence"/>
</dbReference>
<evidence type="ECO:0000256" key="1">
    <source>
        <dbReference type="ARBA" id="ARBA00004370"/>
    </source>
</evidence>
<evidence type="ECO:0000313" key="11">
    <source>
        <dbReference type="Proteomes" id="UP000318126"/>
    </source>
</evidence>
<dbReference type="EMBL" id="VKGK01000023">
    <property type="protein sequence ID" value="TRY13030.1"/>
    <property type="molecule type" value="Genomic_DNA"/>
</dbReference>
<dbReference type="OrthoDB" id="6244250at2"/>
<name>A0A553JKQ6_SHEHA</name>
<evidence type="ECO:0000256" key="4">
    <source>
        <dbReference type="ARBA" id="ARBA00022741"/>
    </source>
</evidence>
<organism evidence="10 11">
    <name type="scientific">Shewanella hanedai</name>
    <name type="common">Alteromonas hanedai</name>
    <dbReference type="NCBI Taxonomy" id="25"/>
    <lineage>
        <taxon>Bacteria</taxon>
        <taxon>Pseudomonadati</taxon>
        <taxon>Pseudomonadota</taxon>
        <taxon>Gammaproteobacteria</taxon>
        <taxon>Alteromonadales</taxon>
        <taxon>Shewanellaceae</taxon>
        <taxon>Shewanella</taxon>
    </lineage>
</organism>
<dbReference type="AlphaFoldDB" id="A0A553JKQ6"/>
<dbReference type="CDD" id="cd00130">
    <property type="entry name" value="PAS"/>
    <property type="match status" value="1"/>
</dbReference>
<keyword evidence="3" id="KW-0808">Transferase</keyword>
<evidence type="ECO:0000256" key="7">
    <source>
        <dbReference type="ARBA" id="ARBA00023012"/>
    </source>
</evidence>
<dbReference type="RefSeq" id="WP_144041437.1">
    <property type="nucleotide sequence ID" value="NZ_BMPL01000039.1"/>
</dbReference>
<sequence length="740" mass="83603">MLTRNQPLLIAAQGIHWSHQRLLAIAAQICLLILSVTLLGNVIITLGERRLQEDWAIQRYSELQAVGTVIADKVAFQQFRTQMFAKSELLKLYIDLPSSEREEKLKQNWNIIRDNIPELLDLALFDPQGNFKFATSDDFGNEPLPSALLGASRNMGGSEIYTSPLEFNPINGKLEPYMYQLAWLENPDQSIRGYLVTYTSMAQILKSIKPAYSSSQSPLLMLDTQGLLYAGVEAAPSLQRVPDTMGGSLRQSYPALWRKMATSNFGQFHGDNATFVYLKVELTTQYETRREYFLVSYVLNDDIAAKFTEWRSLLIIGASILTILASLLIFLSHLYRLEQGSRRYCIELSNRLFHRDFGCIIVNDNSRVISANERAATQLGLPNDELLDRSLQRILHLEDHEYTKIMLQVQRGGEWIGEFDSGVESQSQLVAHIKTQQESIKSKQYLLITFEDVSELNNTKNDAYISQMLNDSAVPAALIQADGNLVRTNQAFDEQLQIQQNPTDNLTELLNRDLGNKWSQILQQITLQGSWKGQVICSQNHIVNDCLQATLKGHLDSSGELEYIVCTFEQAVKKQSLVERGELVPHRTTVLVNIRDLESYFTSLDSHSRETSSLILIDITAESMLSHMSDIGQLENRQKEVELKILRDLPTGYQMSHWQLGKLIIILPTTDADEAHHFAIKSMSNLSDIGLSEGICMGIATYQTGLTLEQYLSHAEVALKRAKQTGEQMICQAFTRQNIG</sequence>
<evidence type="ECO:0000256" key="3">
    <source>
        <dbReference type="ARBA" id="ARBA00022679"/>
    </source>
</evidence>
<keyword evidence="5" id="KW-0418">Kinase</keyword>
<feature type="transmembrane region" description="Helical" evidence="8">
    <location>
        <begin position="22"/>
        <end position="44"/>
    </location>
</feature>
<keyword evidence="8" id="KW-0812">Transmembrane</keyword>
<keyword evidence="8" id="KW-1133">Transmembrane helix</keyword>
<protein>
    <submittedName>
        <fullName evidence="10">PAS domain-containing protein</fullName>
    </submittedName>
</protein>
<dbReference type="Gene3D" id="3.30.70.270">
    <property type="match status" value="1"/>
</dbReference>
<dbReference type="SUPFAM" id="SSF55073">
    <property type="entry name" value="Nucleotide cyclase"/>
    <property type="match status" value="1"/>
</dbReference>